<evidence type="ECO:0000313" key="2">
    <source>
        <dbReference type="Proteomes" id="UP000265926"/>
    </source>
</evidence>
<dbReference type="RefSeq" id="WP_119439279.1">
    <property type="nucleotide sequence ID" value="NZ_QWGR01000012.1"/>
</dbReference>
<accession>A0A399SY21</accession>
<dbReference type="Proteomes" id="UP000265926">
    <property type="component" value="Unassembled WGS sequence"/>
</dbReference>
<dbReference type="OrthoDB" id="1116385at2"/>
<sequence>MPEHKEQKIIALLELNANDQALIRHSLKIAYIFKKELCLTFNAPKRSNHQAAHREKISDYARVVKQELPGMKVSTLLLSENTSRLPDVLAENHEGIIIVANSEKFRKHSGSVTESSIPWLFIHPESTIEDYNRIVQTLDLRKENSDNSLWCSYFGRFNQAQIVAVAANDSSKEGKTNVARNVKLSTKLYREFGIVHKIYKGGRSSLRNVFEALEMALVSDCNLFVMLGSSSITPLDYLIGLPEKKIIKQAGKLPVMVINPRRDNYILCD</sequence>
<keyword evidence="2" id="KW-1185">Reference proteome</keyword>
<evidence type="ECO:0000313" key="1">
    <source>
        <dbReference type="EMBL" id="RIJ46733.1"/>
    </source>
</evidence>
<dbReference type="AlphaFoldDB" id="A0A399SY21"/>
<proteinExistence type="predicted"/>
<comment type="caution">
    <text evidence="1">The sequence shown here is derived from an EMBL/GenBank/DDBJ whole genome shotgun (WGS) entry which is preliminary data.</text>
</comment>
<evidence type="ECO:0008006" key="3">
    <source>
        <dbReference type="Google" id="ProtNLM"/>
    </source>
</evidence>
<protein>
    <recommendedName>
        <fullName evidence="3">Universal stress protein</fullName>
    </recommendedName>
</protein>
<gene>
    <name evidence="1" type="ORF">D1614_17550</name>
</gene>
<dbReference type="EMBL" id="QWGR01000012">
    <property type="protein sequence ID" value="RIJ46733.1"/>
    <property type="molecule type" value="Genomic_DNA"/>
</dbReference>
<reference evidence="1 2" key="1">
    <citation type="submission" date="2018-08" db="EMBL/GenBank/DDBJ databases">
        <title>Pallidiluteibacterium maritimus gen. nov., sp. nov., isolated from coastal sediment.</title>
        <authorList>
            <person name="Zhou L.Y."/>
        </authorList>
    </citation>
    <scope>NUCLEOTIDE SEQUENCE [LARGE SCALE GENOMIC DNA]</scope>
    <source>
        <strain evidence="1 2">XSD2</strain>
    </source>
</reference>
<name>A0A399SY21_9BACT</name>
<organism evidence="1 2">
    <name type="scientific">Maribellus luteus</name>
    <dbReference type="NCBI Taxonomy" id="2305463"/>
    <lineage>
        <taxon>Bacteria</taxon>
        <taxon>Pseudomonadati</taxon>
        <taxon>Bacteroidota</taxon>
        <taxon>Bacteroidia</taxon>
        <taxon>Marinilabiliales</taxon>
        <taxon>Prolixibacteraceae</taxon>
        <taxon>Maribellus</taxon>
    </lineage>
</organism>